<evidence type="ECO:0000313" key="9">
    <source>
        <dbReference type="Proteomes" id="UP001189429"/>
    </source>
</evidence>
<keyword evidence="5 7" id="KW-0472">Membrane</keyword>
<dbReference type="Pfam" id="PF05277">
    <property type="entry name" value="DUF726"/>
    <property type="match status" value="2"/>
</dbReference>
<dbReference type="InterPro" id="IPR007941">
    <property type="entry name" value="DUF726"/>
</dbReference>
<feature type="transmembrane region" description="Helical" evidence="7">
    <location>
        <begin position="669"/>
        <end position="696"/>
    </location>
</feature>
<evidence type="ECO:0000256" key="6">
    <source>
        <dbReference type="SAM" id="MobiDB-lite"/>
    </source>
</evidence>
<gene>
    <name evidence="8" type="ORF">PCOR1329_LOCUS43292</name>
</gene>
<keyword evidence="3 7" id="KW-0812">Transmembrane</keyword>
<feature type="compositionally biased region" description="Polar residues" evidence="6">
    <location>
        <begin position="141"/>
        <end position="154"/>
    </location>
</feature>
<evidence type="ECO:0000256" key="2">
    <source>
        <dbReference type="ARBA" id="ARBA00009824"/>
    </source>
</evidence>
<feature type="transmembrane region" description="Helical" evidence="7">
    <location>
        <begin position="641"/>
        <end position="662"/>
    </location>
</feature>
<dbReference type="SUPFAM" id="SSF53474">
    <property type="entry name" value="alpha/beta-Hydrolases"/>
    <property type="match status" value="1"/>
</dbReference>
<dbReference type="Gene3D" id="3.40.50.1820">
    <property type="entry name" value="alpha/beta hydrolase"/>
    <property type="match status" value="1"/>
</dbReference>
<comment type="similarity">
    <text evidence="2">Belongs to the TMCO4 family.</text>
</comment>
<dbReference type="PANTHER" id="PTHR17920">
    <property type="entry name" value="TRANSMEMBRANE AND COILED-COIL DOMAIN-CONTAINING PROTEIN 4 TMCO4"/>
    <property type="match status" value="1"/>
</dbReference>
<dbReference type="InterPro" id="IPR029058">
    <property type="entry name" value="AB_hydrolase_fold"/>
</dbReference>
<name>A0ABN9TXI1_9DINO</name>
<keyword evidence="4 7" id="KW-1133">Transmembrane helix</keyword>
<feature type="transmembrane region" description="Helical" evidence="7">
    <location>
        <begin position="912"/>
        <end position="934"/>
    </location>
</feature>
<accession>A0ABN9TXI1</accession>
<evidence type="ECO:0000256" key="1">
    <source>
        <dbReference type="ARBA" id="ARBA00004141"/>
    </source>
</evidence>
<evidence type="ECO:0000256" key="3">
    <source>
        <dbReference type="ARBA" id="ARBA00022692"/>
    </source>
</evidence>
<evidence type="ECO:0000313" key="8">
    <source>
        <dbReference type="EMBL" id="CAK0851026.1"/>
    </source>
</evidence>
<comment type="caution">
    <text evidence="8">The sequence shown here is derived from an EMBL/GenBank/DDBJ whole genome shotgun (WGS) entry which is preliminary data.</text>
</comment>
<comment type="subcellular location">
    <subcellularLocation>
        <location evidence="1">Membrane</location>
        <topology evidence="1">Multi-pass membrane protein</topology>
    </subcellularLocation>
</comment>
<organism evidence="8 9">
    <name type="scientific">Prorocentrum cordatum</name>
    <dbReference type="NCBI Taxonomy" id="2364126"/>
    <lineage>
        <taxon>Eukaryota</taxon>
        <taxon>Sar</taxon>
        <taxon>Alveolata</taxon>
        <taxon>Dinophyceae</taxon>
        <taxon>Prorocentrales</taxon>
        <taxon>Prorocentraceae</taxon>
        <taxon>Prorocentrum</taxon>
    </lineage>
</organism>
<dbReference type="PANTHER" id="PTHR17920:SF3">
    <property type="entry name" value="TRANSMEMBRANE AND COILED-COIL DOMAIN-CONTAINING PROTEIN 4"/>
    <property type="match status" value="1"/>
</dbReference>
<evidence type="ECO:0008006" key="10">
    <source>
        <dbReference type="Google" id="ProtNLM"/>
    </source>
</evidence>
<reference evidence="8" key="1">
    <citation type="submission" date="2023-10" db="EMBL/GenBank/DDBJ databases">
        <authorList>
            <person name="Chen Y."/>
            <person name="Shah S."/>
            <person name="Dougan E. K."/>
            <person name="Thang M."/>
            <person name="Chan C."/>
        </authorList>
    </citation>
    <scope>NUCLEOTIDE SEQUENCE [LARGE SCALE GENOMIC DNA]</scope>
</reference>
<feature type="region of interest" description="Disordered" evidence="6">
    <location>
        <begin position="126"/>
        <end position="156"/>
    </location>
</feature>
<dbReference type="EMBL" id="CAUYUJ010015202">
    <property type="protein sequence ID" value="CAK0851026.1"/>
    <property type="molecule type" value="Genomic_DNA"/>
</dbReference>
<feature type="region of interest" description="Disordered" evidence="6">
    <location>
        <begin position="521"/>
        <end position="555"/>
    </location>
</feature>
<protein>
    <recommendedName>
        <fullName evidence="10">Transmembrane and coiled-coil domain-containing protein 4</fullName>
    </recommendedName>
</protein>
<sequence>MGIRKASSVSAEESVREISIWVENLTGQEFELLGTYAKEGEPQHLQLPSRLDRSARLRWRCGQAGCAFAVSYASTPQPGRAAAAAELEGGDSGEAPGPSAACLSVGVVLAPVAAAAKASWVRSMVKGSSEPSRTPDPSFAASLQDSPPESSRAPSAQLGKLLAKAVPVGEAGVATGGLEWVASTAGRDEGLLEVRLRLMPQGLTSAPGAEADSLAAPEAPEESVDEEEIRRLRAWRQMNEALEAEATEMERMCAGEPLEPARLRDLPEMARIDLALALMMTLLQHRQVALRRQKQAAALPQEAWGGEEGPATAVGGASSASAAMGGADKLRLCLARHAQAVYKALVPLVGFEQAKTAEKLSRLIKNYLPGQDGRESELEPTDPADFCRRLAVEASSTAENLKAQDTGERTLWSQEAARRLCEEGSEASVAGKVWLLEPAVVASIPAAVRGLNLGVLPCPGDYAAVLSREHGAYFLLERPAREEGVVRRHSEVGGTLGAGSAAAADRAEGDAAALRRGVTYDPRQAGSCGDRPPAPEGRGGEGGATAPPPAARPRPFAAGARVPAAWLVARQLLALAISEPAGQIFDARSRAALFELCCRLGVPPRLVARWEAEIGGALFEAMESSQVIERLRSQDRSHSHLKVAACAVGGGILCAVTGGLAAPALAAGLATVGAATASAGAAVGLTVPGLIVGSAITGGGIILAALGTTGAAVLFGASGLGLTGFKLSKRWGQLEEFSFEPLQEGKKTLRMSVDVTEEAASLHLRSAVEAGDGTLQEDALVPCAGGGEVALQKGSQCVGIETLTVHTPPARSLRVAAGSRQRSSEGSVAEATRFRFERRVDSVQRAVHLAIFVSGWLRDPEDFRKPWLHAAEEFFPSSGHFGIKWETDLLMRLANVFQSMMREQAASQAASLWWKTMAASTVGLAGLVAAWPIWVVTSLANLDNIWLVVANRATMAGECLAEVLADKHVKGQRPVTLVGHSMGARVIFHCLLKLHAMGEFHVVDDVVLLGTPVTTSRTEWEKVRAVASGRVVNAYWGKDWVLAFLYRYLEWGISVAGLSQVEVDGVENIDLKGLGLQGHHDYPTHIGNILAKARIGQRSTEAGLEEPRMTIDEFIA</sequence>
<evidence type="ECO:0000256" key="4">
    <source>
        <dbReference type="ARBA" id="ARBA00022989"/>
    </source>
</evidence>
<feature type="transmembrane region" description="Helical" evidence="7">
    <location>
        <begin position="702"/>
        <end position="725"/>
    </location>
</feature>
<dbReference type="Proteomes" id="UP001189429">
    <property type="component" value="Unassembled WGS sequence"/>
</dbReference>
<evidence type="ECO:0000256" key="7">
    <source>
        <dbReference type="SAM" id="Phobius"/>
    </source>
</evidence>
<evidence type="ECO:0000256" key="5">
    <source>
        <dbReference type="ARBA" id="ARBA00023136"/>
    </source>
</evidence>
<feature type="region of interest" description="Disordered" evidence="6">
    <location>
        <begin position="204"/>
        <end position="226"/>
    </location>
</feature>
<keyword evidence="9" id="KW-1185">Reference proteome</keyword>
<proteinExistence type="inferred from homology"/>